<dbReference type="AlphaFoldDB" id="A0A0F9EJH3"/>
<keyword evidence="1" id="KW-0472">Membrane</keyword>
<accession>A0A0F9EJH3</accession>
<proteinExistence type="predicted"/>
<feature type="transmembrane region" description="Helical" evidence="1">
    <location>
        <begin position="36"/>
        <end position="56"/>
    </location>
</feature>
<organism evidence="2">
    <name type="scientific">marine sediment metagenome</name>
    <dbReference type="NCBI Taxonomy" id="412755"/>
    <lineage>
        <taxon>unclassified sequences</taxon>
        <taxon>metagenomes</taxon>
        <taxon>ecological metagenomes</taxon>
    </lineage>
</organism>
<comment type="caution">
    <text evidence="2">The sequence shown here is derived from an EMBL/GenBank/DDBJ whole genome shotgun (WGS) entry which is preliminary data.</text>
</comment>
<sequence>MTAQEKEYIELVADRAATLAVEKYVKNSKINTHIAWLTRGMIAVFSAIGALAYAHFK</sequence>
<name>A0A0F9EJH3_9ZZZZ</name>
<keyword evidence="1" id="KW-0812">Transmembrane</keyword>
<gene>
    <name evidence="2" type="ORF">LCGC14_2359490</name>
</gene>
<reference evidence="2" key="1">
    <citation type="journal article" date="2015" name="Nature">
        <title>Complex archaea that bridge the gap between prokaryotes and eukaryotes.</title>
        <authorList>
            <person name="Spang A."/>
            <person name="Saw J.H."/>
            <person name="Jorgensen S.L."/>
            <person name="Zaremba-Niedzwiedzka K."/>
            <person name="Martijn J."/>
            <person name="Lind A.E."/>
            <person name="van Eijk R."/>
            <person name="Schleper C."/>
            <person name="Guy L."/>
            <person name="Ettema T.J."/>
        </authorList>
    </citation>
    <scope>NUCLEOTIDE SEQUENCE</scope>
</reference>
<keyword evidence="1" id="KW-1133">Transmembrane helix</keyword>
<evidence type="ECO:0000256" key="1">
    <source>
        <dbReference type="SAM" id="Phobius"/>
    </source>
</evidence>
<dbReference type="EMBL" id="LAZR01034528">
    <property type="protein sequence ID" value="KKL45055.1"/>
    <property type="molecule type" value="Genomic_DNA"/>
</dbReference>
<evidence type="ECO:0000313" key="2">
    <source>
        <dbReference type="EMBL" id="KKL45055.1"/>
    </source>
</evidence>
<protein>
    <submittedName>
        <fullName evidence="2">Uncharacterized protein</fullName>
    </submittedName>
</protein>